<dbReference type="AlphaFoldDB" id="A0A813K9D9"/>
<evidence type="ECO:0000313" key="3">
    <source>
        <dbReference type="EMBL" id="CAE8612999.1"/>
    </source>
</evidence>
<sequence>MMLAIIVVVFLDICCGHIISRLTLSRASWDMEGYFSSLYGDHCSQPQLASLGSNWPRWAEPSDAQVLWVCKGGLSPDPLGPALCGKATAQPLFCRQPITDSFLDNCGHPSVVVAAAVGVLVVVVIAAVLVVVVLVLVVAAVLVVVVVVVVMVWIYLHTITALLGSEPRADHAQSVAATTESRIIESRL</sequence>
<evidence type="ECO:0000256" key="2">
    <source>
        <dbReference type="SAM" id="SignalP"/>
    </source>
</evidence>
<keyword evidence="1" id="KW-1133">Transmembrane helix</keyword>
<keyword evidence="1" id="KW-0812">Transmembrane</keyword>
<evidence type="ECO:0000313" key="6">
    <source>
        <dbReference type="Proteomes" id="UP000654075"/>
    </source>
</evidence>
<keyword evidence="2" id="KW-0732">Signal</keyword>
<proteinExistence type="predicted"/>
<feature type="signal peptide" evidence="2">
    <location>
        <begin position="1"/>
        <end position="16"/>
    </location>
</feature>
<feature type="transmembrane region" description="Helical" evidence="1">
    <location>
        <begin position="136"/>
        <end position="156"/>
    </location>
</feature>
<name>A0A813K9D9_POLGL</name>
<keyword evidence="6" id="KW-1185">Reference proteome</keyword>
<dbReference type="Proteomes" id="UP000626109">
    <property type="component" value="Unassembled WGS sequence"/>
</dbReference>
<dbReference type="Proteomes" id="UP000654075">
    <property type="component" value="Unassembled WGS sequence"/>
</dbReference>
<dbReference type="EMBL" id="CAJNNV010025190">
    <property type="protein sequence ID" value="CAE8612999.1"/>
    <property type="molecule type" value="Genomic_DNA"/>
</dbReference>
<evidence type="ECO:0000313" key="5">
    <source>
        <dbReference type="Proteomes" id="UP000626109"/>
    </source>
</evidence>
<evidence type="ECO:0000313" key="4">
    <source>
        <dbReference type="EMBL" id="CAE8693266.1"/>
    </source>
</evidence>
<feature type="transmembrane region" description="Helical" evidence="1">
    <location>
        <begin position="111"/>
        <end position="131"/>
    </location>
</feature>
<organism evidence="4 5">
    <name type="scientific">Polarella glacialis</name>
    <name type="common">Dinoflagellate</name>
    <dbReference type="NCBI Taxonomy" id="89957"/>
    <lineage>
        <taxon>Eukaryota</taxon>
        <taxon>Sar</taxon>
        <taxon>Alveolata</taxon>
        <taxon>Dinophyceae</taxon>
        <taxon>Suessiales</taxon>
        <taxon>Suessiaceae</taxon>
        <taxon>Polarella</taxon>
    </lineage>
</organism>
<keyword evidence="1" id="KW-0472">Membrane</keyword>
<comment type="caution">
    <text evidence="4">The sequence shown here is derived from an EMBL/GenBank/DDBJ whole genome shotgun (WGS) entry which is preliminary data.</text>
</comment>
<dbReference type="EMBL" id="CAJNNW010027824">
    <property type="protein sequence ID" value="CAE8693266.1"/>
    <property type="molecule type" value="Genomic_DNA"/>
</dbReference>
<reference evidence="4" key="1">
    <citation type="submission" date="2021-02" db="EMBL/GenBank/DDBJ databases">
        <authorList>
            <person name="Dougan E. K."/>
            <person name="Rhodes N."/>
            <person name="Thang M."/>
            <person name="Chan C."/>
        </authorList>
    </citation>
    <scope>NUCLEOTIDE SEQUENCE</scope>
</reference>
<protein>
    <submittedName>
        <fullName evidence="4">Uncharacterized protein</fullName>
    </submittedName>
</protein>
<gene>
    <name evidence="3" type="ORF">PGLA1383_LOCUS30780</name>
    <name evidence="4" type="ORF">PGLA2088_LOCUS28319</name>
</gene>
<evidence type="ECO:0000256" key="1">
    <source>
        <dbReference type="SAM" id="Phobius"/>
    </source>
</evidence>
<accession>A0A813K9D9</accession>
<feature type="chain" id="PRO_5036222237" evidence="2">
    <location>
        <begin position="17"/>
        <end position="188"/>
    </location>
</feature>